<dbReference type="Gene3D" id="1.20.120.1760">
    <property type="match status" value="1"/>
</dbReference>
<organism evidence="4 5">
    <name type="scientific">Chlorogloeopsis fritschii PCC 6912</name>
    <dbReference type="NCBI Taxonomy" id="211165"/>
    <lineage>
        <taxon>Bacteria</taxon>
        <taxon>Bacillati</taxon>
        <taxon>Cyanobacteriota</taxon>
        <taxon>Cyanophyceae</taxon>
        <taxon>Nostocales</taxon>
        <taxon>Chlorogloeopsidaceae</taxon>
        <taxon>Chlorogloeopsis</taxon>
    </lineage>
</organism>
<dbReference type="AlphaFoldDB" id="A0A433N0L0"/>
<dbReference type="InterPro" id="IPR043130">
    <property type="entry name" value="CDP-OH_PTrfase_TM_dom"/>
</dbReference>
<proteinExistence type="inferred from homology"/>
<dbReference type="OrthoDB" id="9790577at2"/>
<evidence type="ECO:0000256" key="1">
    <source>
        <dbReference type="ARBA" id="ARBA00022679"/>
    </source>
</evidence>
<protein>
    <submittedName>
        <fullName evidence="4">CDP-alcohol phosphatidyltransferase</fullName>
    </submittedName>
</protein>
<dbReference type="STRING" id="211165.GCA_000317285_05459"/>
<dbReference type="EMBL" id="RSCJ01000029">
    <property type="protein sequence ID" value="RUR74467.1"/>
    <property type="molecule type" value="Genomic_DNA"/>
</dbReference>
<gene>
    <name evidence="4" type="ORF">PCC6912_52420</name>
</gene>
<evidence type="ECO:0000256" key="2">
    <source>
        <dbReference type="RuleBase" id="RU003750"/>
    </source>
</evidence>
<reference evidence="4 5" key="1">
    <citation type="journal article" date="2019" name="Genome Biol. Evol.">
        <title>Day and night: Metabolic profiles and evolutionary relationships of six axenic non-marine cyanobacteria.</title>
        <authorList>
            <person name="Will S.E."/>
            <person name="Henke P."/>
            <person name="Boedeker C."/>
            <person name="Huang S."/>
            <person name="Brinkmann H."/>
            <person name="Rohde M."/>
            <person name="Jarek M."/>
            <person name="Friedl T."/>
            <person name="Seufert S."/>
            <person name="Schumacher M."/>
            <person name="Overmann J."/>
            <person name="Neumann-Schaal M."/>
            <person name="Petersen J."/>
        </authorList>
    </citation>
    <scope>NUCLEOTIDE SEQUENCE [LARGE SCALE GENOMIC DNA]</scope>
    <source>
        <strain evidence="4 5">PCC 6912</strain>
    </source>
</reference>
<dbReference type="InterPro" id="IPR000462">
    <property type="entry name" value="CDP-OH_P_trans"/>
</dbReference>
<dbReference type="GO" id="GO:0008654">
    <property type="term" value="P:phospholipid biosynthetic process"/>
    <property type="evidence" value="ECO:0007669"/>
    <property type="project" value="InterPro"/>
</dbReference>
<dbReference type="GO" id="GO:0016780">
    <property type="term" value="F:phosphotransferase activity, for other substituted phosphate groups"/>
    <property type="evidence" value="ECO:0007669"/>
    <property type="project" value="InterPro"/>
</dbReference>
<comment type="caution">
    <text evidence="4">The sequence shown here is derived from an EMBL/GenBank/DDBJ whole genome shotgun (WGS) entry which is preliminary data.</text>
</comment>
<dbReference type="RefSeq" id="WP_016878262.1">
    <property type="nucleotide sequence ID" value="NZ_AJLN01000120.1"/>
</dbReference>
<keyword evidence="3" id="KW-0812">Transmembrane</keyword>
<feature type="transmembrane region" description="Helical" evidence="3">
    <location>
        <begin position="112"/>
        <end position="129"/>
    </location>
</feature>
<dbReference type="Proteomes" id="UP000268857">
    <property type="component" value="Unassembled WGS sequence"/>
</dbReference>
<feature type="transmembrane region" description="Helical" evidence="3">
    <location>
        <begin position="173"/>
        <end position="190"/>
    </location>
</feature>
<dbReference type="GO" id="GO:0016020">
    <property type="term" value="C:membrane"/>
    <property type="evidence" value="ECO:0007669"/>
    <property type="project" value="InterPro"/>
</dbReference>
<dbReference type="Pfam" id="PF01066">
    <property type="entry name" value="CDP-OH_P_transf"/>
    <property type="match status" value="1"/>
</dbReference>
<accession>A0A433N0L0</accession>
<keyword evidence="3" id="KW-0472">Membrane</keyword>
<dbReference type="InterPro" id="IPR048254">
    <property type="entry name" value="CDP_ALCOHOL_P_TRANSF_CS"/>
</dbReference>
<sequence length="206" mass="22406">MTTKPWDARLAGWLVSPLKDSWVTPNHLTTVRLVTGVLATAALAVGSYDWANIGAGLFVLSNFLDHTDGELARLSGKSSKWGHQYDLVSDAIIHILLFVGIGYGLINSQLGVWALVMGIVSGVSVAAIFHLRNVMEQQHGKDATRQPNFAGFDIEDILYLFPVVTLLGGLEQLLIAATIGAPTFAIWVIWQFRSMPHPGKDAEKSL</sequence>
<evidence type="ECO:0000313" key="5">
    <source>
        <dbReference type="Proteomes" id="UP000268857"/>
    </source>
</evidence>
<evidence type="ECO:0000313" key="4">
    <source>
        <dbReference type="EMBL" id="RUR74467.1"/>
    </source>
</evidence>
<keyword evidence="1 2" id="KW-0808">Transferase</keyword>
<keyword evidence="5" id="KW-1185">Reference proteome</keyword>
<evidence type="ECO:0000256" key="3">
    <source>
        <dbReference type="SAM" id="Phobius"/>
    </source>
</evidence>
<comment type="similarity">
    <text evidence="2">Belongs to the CDP-alcohol phosphatidyltransferase class-I family.</text>
</comment>
<name>A0A433N0L0_CHLFR</name>
<dbReference type="PROSITE" id="PS00379">
    <property type="entry name" value="CDP_ALCOHOL_P_TRANSF"/>
    <property type="match status" value="1"/>
</dbReference>
<keyword evidence="3" id="KW-1133">Transmembrane helix</keyword>
<feature type="transmembrane region" description="Helical" evidence="3">
    <location>
        <begin position="87"/>
        <end position="106"/>
    </location>
</feature>